<dbReference type="AlphaFoldDB" id="A0AAU0QJU1"/>
<dbReference type="EMBL" id="OQ970418">
    <property type="protein sequence ID" value="WPO56427.1"/>
    <property type="molecule type" value="mRNA"/>
</dbReference>
<accession>A0AAU0QJU1</accession>
<dbReference type="PANTHER" id="PTHR11257:SF13">
    <property type="entry name" value="GEO07322P1"/>
    <property type="match status" value="1"/>
</dbReference>
<organism evidence="1">
    <name type="scientific">Leucinodes orbonalis</name>
    <dbReference type="NCBI Taxonomy" id="711050"/>
    <lineage>
        <taxon>Eukaryota</taxon>
        <taxon>Metazoa</taxon>
        <taxon>Ecdysozoa</taxon>
        <taxon>Arthropoda</taxon>
        <taxon>Hexapoda</taxon>
        <taxon>Insecta</taxon>
        <taxon>Pterygota</taxon>
        <taxon>Neoptera</taxon>
        <taxon>Endopterygota</taxon>
        <taxon>Lepidoptera</taxon>
        <taxon>Glossata</taxon>
        <taxon>Ditrysia</taxon>
        <taxon>Pyraloidea</taxon>
        <taxon>Crambidae</taxon>
        <taxon>Spilomelinae</taxon>
        <taxon>Leucinodes</taxon>
    </lineage>
</organism>
<evidence type="ECO:0000313" key="1">
    <source>
        <dbReference type="EMBL" id="WPO56427.1"/>
    </source>
</evidence>
<dbReference type="Pfam" id="PF03392">
    <property type="entry name" value="OS-D"/>
    <property type="match status" value="1"/>
</dbReference>
<dbReference type="PANTHER" id="PTHR11257">
    <property type="entry name" value="CHEMOSENSORY PROTEIN-RELATED"/>
    <property type="match status" value="1"/>
</dbReference>
<dbReference type="InterPro" id="IPR005055">
    <property type="entry name" value="A10/PebIII"/>
</dbReference>
<sequence>MIPTYYYTLVVTTLVAADFYNPKYDDFDIQPLLENDRILVGYTKCFLDQGPCTPEAKDFKKVIPEALETSCGKCSPKQQQLIKKVIRAVMESHPEAWAQLVEKYDKDKKYRDNFNKFIDSKDK</sequence>
<protein>
    <submittedName>
        <fullName evidence="1">Chemosensory protein</fullName>
    </submittedName>
</protein>
<dbReference type="Gene3D" id="1.10.2080.10">
    <property type="entry name" value="Insect odorant-binding protein A10/Ejaculatory bulb-specific protein 3"/>
    <property type="match status" value="1"/>
</dbReference>
<dbReference type="InterPro" id="IPR036682">
    <property type="entry name" value="OS_D_A10/PebIII_sf"/>
</dbReference>
<dbReference type="SUPFAM" id="SSF100910">
    <property type="entry name" value="Chemosensory protein Csp2"/>
    <property type="match status" value="1"/>
</dbReference>
<name>A0AAU0QJU1_9NEOP</name>
<proteinExistence type="evidence at transcript level"/>
<reference evidence="1" key="1">
    <citation type="submission" date="2023-05" db="EMBL/GenBank/DDBJ databases">
        <authorList>
            <person name="Pathak J."/>
            <person name="Thiruvengadam V."/>
            <person name="Gracy G.R."/>
            <person name="M M."/>
        </authorList>
    </citation>
    <scope>NUCLEOTIDE SEQUENCE</scope>
    <source>
        <tissue evidence="1">Head and antenna</tissue>
    </source>
</reference>